<organism evidence="2 3">
    <name type="scientific">Microthyrium microscopicum</name>
    <dbReference type="NCBI Taxonomy" id="703497"/>
    <lineage>
        <taxon>Eukaryota</taxon>
        <taxon>Fungi</taxon>
        <taxon>Dikarya</taxon>
        <taxon>Ascomycota</taxon>
        <taxon>Pezizomycotina</taxon>
        <taxon>Dothideomycetes</taxon>
        <taxon>Dothideomycetes incertae sedis</taxon>
        <taxon>Microthyriales</taxon>
        <taxon>Microthyriaceae</taxon>
        <taxon>Microthyrium</taxon>
    </lineage>
</organism>
<feature type="transmembrane region" description="Helical" evidence="1">
    <location>
        <begin position="35"/>
        <end position="58"/>
    </location>
</feature>
<protein>
    <submittedName>
        <fullName evidence="2">Uncharacterized protein</fullName>
    </submittedName>
</protein>
<dbReference type="Proteomes" id="UP000799302">
    <property type="component" value="Unassembled WGS sequence"/>
</dbReference>
<dbReference type="EMBL" id="MU004239">
    <property type="protein sequence ID" value="KAF2666091.1"/>
    <property type="molecule type" value="Genomic_DNA"/>
</dbReference>
<keyword evidence="1" id="KW-1133">Transmembrane helix</keyword>
<keyword evidence="3" id="KW-1185">Reference proteome</keyword>
<keyword evidence="1" id="KW-0812">Transmembrane</keyword>
<name>A0A6A6U3C0_9PEZI</name>
<proteinExistence type="predicted"/>
<reference evidence="2" key="1">
    <citation type="journal article" date="2020" name="Stud. Mycol.">
        <title>101 Dothideomycetes genomes: a test case for predicting lifestyles and emergence of pathogens.</title>
        <authorList>
            <person name="Haridas S."/>
            <person name="Albert R."/>
            <person name="Binder M."/>
            <person name="Bloem J."/>
            <person name="Labutti K."/>
            <person name="Salamov A."/>
            <person name="Andreopoulos B."/>
            <person name="Baker S."/>
            <person name="Barry K."/>
            <person name="Bills G."/>
            <person name="Bluhm B."/>
            <person name="Cannon C."/>
            <person name="Castanera R."/>
            <person name="Culley D."/>
            <person name="Daum C."/>
            <person name="Ezra D."/>
            <person name="Gonzalez J."/>
            <person name="Henrissat B."/>
            <person name="Kuo A."/>
            <person name="Liang C."/>
            <person name="Lipzen A."/>
            <person name="Lutzoni F."/>
            <person name="Magnuson J."/>
            <person name="Mondo S."/>
            <person name="Nolan M."/>
            <person name="Ohm R."/>
            <person name="Pangilinan J."/>
            <person name="Park H.-J."/>
            <person name="Ramirez L."/>
            <person name="Alfaro M."/>
            <person name="Sun H."/>
            <person name="Tritt A."/>
            <person name="Yoshinaga Y."/>
            <person name="Zwiers L.-H."/>
            <person name="Turgeon B."/>
            <person name="Goodwin S."/>
            <person name="Spatafora J."/>
            <person name="Crous P."/>
            <person name="Grigoriev I."/>
        </authorList>
    </citation>
    <scope>NUCLEOTIDE SEQUENCE</scope>
    <source>
        <strain evidence="2">CBS 115976</strain>
    </source>
</reference>
<evidence type="ECO:0000313" key="2">
    <source>
        <dbReference type="EMBL" id="KAF2666091.1"/>
    </source>
</evidence>
<evidence type="ECO:0000256" key="1">
    <source>
        <dbReference type="SAM" id="Phobius"/>
    </source>
</evidence>
<keyword evidence="1" id="KW-0472">Membrane</keyword>
<dbReference type="AlphaFoldDB" id="A0A6A6U3C0"/>
<sequence length="71" mass="8376">MYRMIQRYSIRWPLKKDRLFAGLLRRKGYQTVRTILWYLFASVFKPMIVSTHMATVILDHSSGPACTLEDP</sequence>
<evidence type="ECO:0000313" key="3">
    <source>
        <dbReference type="Proteomes" id="UP000799302"/>
    </source>
</evidence>
<accession>A0A6A6U3C0</accession>
<gene>
    <name evidence="2" type="ORF">BT63DRAFT_427881</name>
</gene>